<sequence length="272" mass="30330">HRLAAWFLGSMPAIRVRTGGILPDRICINFQELWRLRAAAGIAKPKMPAFLRNGGLKVKTNLYLGSRHKVCGPAHPKFEELGRVYFCSSGGSHFPDFQEDIPLSLLRGSITLGQLLLHRAVVKGWTKPNPEPELSEVAPATGQDSDDEIEFVESRHVNSDDTVIDDSKPLEVNYDSDVMIVAHRPAYAVKVYVYVKNTPGHVFTVMAKPNNDYKLTLYSMKVELGNVAIESPDDVECRPHGKRDKFKKQPWGQPFVVPQGGSLDLRLRSTAN</sequence>
<gene>
    <name evidence="1" type="ORF">V5O48_016703</name>
</gene>
<accession>A0ABR3EQY5</accession>
<comment type="caution">
    <text evidence="1">The sequence shown here is derived from an EMBL/GenBank/DDBJ whole genome shotgun (WGS) entry which is preliminary data.</text>
</comment>
<organism evidence="1 2">
    <name type="scientific">Marasmius crinis-equi</name>
    <dbReference type="NCBI Taxonomy" id="585013"/>
    <lineage>
        <taxon>Eukaryota</taxon>
        <taxon>Fungi</taxon>
        <taxon>Dikarya</taxon>
        <taxon>Basidiomycota</taxon>
        <taxon>Agaricomycotina</taxon>
        <taxon>Agaricomycetes</taxon>
        <taxon>Agaricomycetidae</taxon>
        <taxon>Agaricales</taxon>
        <taxon>Marasmiineae</taxon>
        <taxon>Marasmiaceae</taxon>
        <taxon>Marasmius</taxon>
    </lineage>
</organism>
<proteinExistence type="predicted"/>
<keyword evidence="2" id="KW-1185">Reference proteome</keyword>
<protein>
    <submittedName>
        <fullName evidence="1">Uncharacterized protein</fullName>
    </submittedName>
</protein>
<reference evidence="1 2" key="1">
    <citation type="submission" date="2024-02" db="EMBL/GenBank/DDBJ databases">
        <title>A draft genome for the cacao thread blight pathogen Marasmius crinis-equi.</title>
        <authorList>
            <person name="Cohen S.P."/>
            <person name="Baruah I.K."/>
            <person name="Amoako-Attah I."/>
            <person name="Bukari Y."/>
            <person name="Meinhardt L.W."/>
            <person name="Bailey B.A."/>
        </authorList>
    </citation>
    <scope>NUCLEOTIDE SEQUENCE [LARGE SCALE GENOMIC DNA]</scope>
    <source>
        <strain evidence="1 2">GH-76</strain>
    </source>
</reference>
<evidence type="ECO:0000313" key="1">
    <source>
        <dbReference type="EMBL" id="KAL0565318.1"/>
    </source>
</evidence>
<evidence type="ECO:0000313" key="2">
    <source>
        <dbReference type="Proteomes" id="UP001465976"/>
    </source>
</evidence>
<dbReference type="EMBL" id="JBAHYK010002321">
    <property type="protein sequence ID" value="KAL0565318.1"/>
    <property type="molecule type" value="Genomic_DNA"/>
</dbReference>
<dbReference type="Proteomes" id="UP001465976">
    <property type="component" value="Unassembled WGS sequence"/>
</dbReference>
<name>A0ABR3EQY5_9AGAR</name>
<feature type="non-terminal residue" evidence="1">
    <location>
        <position position="1"/>
    </location>
</feature>